<evidence type="ECO:0000256" key="2">
    <source>
        <dbReference type="ARBA" id="ARBA00022691"/>
    </source>
</evidence>
<evidence type="ECO:0000256" key="1">
    <source>
        <dbReference type="ARBA" id="ARBA00022679"/>
    </source>
</evidence>
<dbReference type="InterPro" id="IPR029063">
    <property type="entry name" value="SAM-dependent_MTases_sf"/>
</dbReference>
<keyword evidence="11" id="KW-1185">Reference proteome</keyword>
<dbReference type="STRING" id="1409788.NC99_44280"/>
<keyword evidence="10" id="KW-0489">Methyltransferase</keyword>
<dbReference type="CDD" id="cd02440">
    <property type="entry name" value="AdoMet_MTases"/>
    <property type="match status" value="1"/>
</dbReference>
<dbReference type="EMBL" id="LGIA01000213">
    <property type="protein sequence ID" value="KOH42756.1"/>
    <property type="molecule type" value="Genomic_DNA"/>
</dbReference>
<protein>
    <recommendedName>
        <fullName evidence="5">Arsenite methyltransferase</fullName>
        <ecNumber evidence="4">2.1.1.137</ecNumber>
    </recommendedName>
</protein>
<dbReference type="GO" id="GO:0032259">
    <property type="term" value="P:methylation"/>
    <property type="evidence" value="ECO:0007669"/>
    <property type="project" value="UniProtKB-KW"/>
</dbReference>
<reference evidence="11" key="1">
    <citation type="submission" date="2015-07" db="EMBL/GenBank/DDBJ databases">
        <title>Genome sequencing of Sunxiuqinia dokdonensis strain SK.</title>
        <authorList>
            <person name="Ahn S."/>
            <person name="Kim B.-C."/>
        </authorList>
    </citation>
    <scope>NUCLEOTIDE SEQUENCE [LARGE SCALE GENOMIC DNA]</scope>
    <source>
        <strain evidence="11">SK</strain>
    </source>
</reference>
<keyword evidence="1 10" id="KW-0808">Transferase</keyword>
<evidence type="ECO:0000256" key="7">
    <source>
        <dbReference type="ARBA" id="ARBA00047943"/>
    </source>
</evidence>
<dbReference type="PANTHER" id="PTHR43675:SF8">
    <property type="entry name" value="ARSENITE METHYLTRANSFERASE"/>
    <property type="match status" value="1"/>
</dbReference>
<dbReference type="GO" id="GO:0030791">
    <property type="term" value="F:arsenite methyltransferase activity"/>
    <property type="evidence" value="ECO:0007669"/>
    <property type="project" value="UniProtKB-EC"/>
</dbReference>
<dbReference type="Proteomes" id="UP000036958">
    <property type="component" value="Unassembled WGS sequence"/>
</dbReference>
<dbReference type="InterPro" id="IPR025714">
    <property type="entry name" value="Methyltranfer_dom"/>
</dbReference>
<dbReference type="EC" id="2.1.1.137" evidence="4"/>
<comment type="catalytic activity">
    <reaction evidence="8">
        <text>arsenic triglutathione + 3 [thioredoxin]-dithiol + 3 S-adenosyl-L-methionine = trimethylarsine + 3 [thioredoxin]-disulfide + 3 glutathione + 3 S-adenosyl-L-homocysteine + 3 H(+)</text>
        <dbReference type="Rhea" id="RHEA:69432"/>
        <dbReference type="Rhea" id="RHEA-COMP:10698"/>
        <dbReference type="Rhea" id="RHEA-COMP:10700"/>
        <dbReference type="ChEBI" id="CHEBI:15378"/>
        <dbReference type="ChEBI" id="CHEBI:27130"/>
        <dbReference type="ChEBI" id="CHEBI:29950"/>
        <dbReference type="ChEBI" id="CHEBI:50058"/>
        <dbReference type="ChEBI" id="CHEBI:57856"/>
        <dbReference type="ChEBI" id="CHEBI:57925"/>
        <dbReference type="ChEBI" id="CHEBI:59789"/>
        <dbReference type="ChEBI" id="CHEBI:183640"/>
        <dbReference type="EC" id="2.1.1.137"/>
    </reaction>
</comment>
<evidence type="ECO:0000256" key="5">
    <source>
        <dbReference type="ARBA" id="ARBA00034545"/>
    </source>
</evidence>
<dbReference type="PANTHER" id="PTHR43675">
    <property type="entry name" value="ARSENITE METHYLTRANSFERASE"/>
    <property type="match status" value="1"/>
</dbReference>
<evidence type="ECO:0000256" key="4">
    <source>
        <dbReference type="ARBA" id="ARBA00034521"/>
    </source>
</evidence>
<accession>A0A0L8V2U9</accession>
<dbReference type="NCBIfam" id="NF008823">
    <property type="entry name" value="PRK11873.1"/>
    <property type="match status" value="1"/>
</dbReference>
<dbReference type="PATRIC" id="fig|1409788.3.peg.4525"/>
<gene>
    <name evidence="10" type="ORF">NC99_44280</name>
</gene>
<dbReference type="SUPFAM" id="SSF53335">
    <property type="entry name" value="S-adenosyl-L-methionine-dependent methyltransferases"/>
    <property type="match status" value="1"/>
</dbReference>
<evidence type="ECO:0000256" key="3">
    <source>
        <dbReference type="ARBA" id="ARBA00034487"/>
    </source>
</evidence>
<evidence type="ECO:0000313" key="10">
    <source>
        <dbReference type="EMBL" id="KOH42756.1"/>
    </source>
</evidence>
<dbReference type="Gene3D" id="3.40.50.150">
    <property type="entry name" value="Vaccinia Virus protein VP39"/>
    <property type="match status" value="1"/>
</dbReference>
<dbReference type="RefSeq" id="WP_239684493.1">
    <property type="nucleotide sequence ID" value="NZ_LGIA01000213.1"/>
</dbReference>
<evidence type="ECO:0000256" key="8">
    <source>
        <dbReference type="ARBA" id="ARBA00048428"/>
    </source>
</evidence>
<feature type="domain" description="Methyltransferase" evidence="9">
    <location>
        <begin position="79"/>
        <end position="225"/>
    </location>
</feature>
<dbReference type="AlphaFoldDB" id="A0A0L8V2U9"/>
<comment type="catalytic activity">
    <reaction evidence="6">
        <text>arsenic triglutathione + [thioredoxin]-dithiol + S-adenosyl-L-methionine + 2 H2O = methylarsonous acid + [thioredoxin]-disulfide + 3 glutathione + S-adenosyl-L-homocysteine + H(+)</text>
        <dbReference type="Rhea" id="RHEA:69460"/>
        <dbReference type="Rhea" id="RHEA-COMP:10698"/>
        <dbReference type="Rhea" id="RHEA-COMP:10700"/>
        <dbReference type="ChEBI" id="CHEBI:15377"/>
        <dbReference type="ChEBI" id="CHEBI:15378"/>
        <dbReference type="ChEBI" id="CHEBI:17826"/>
        <dbReference type="ChEBI" id="CHEBI:29950"/>
        <dbReference type="ChEBI" id="CHEBI:50058"/>
        <dbReference type="ChEBI" id="CHEBI:57856"/>
        <dbReference type="ChEBI" id="CHEBI:57925"/>
        <dbReference type="ChEBI" id="CHEBI:59789"/>
        <dbReference type="ChEBI" id="CHEBI:183640"/>
        <dbReference type="EC" id="2.1.1.137"/>
    </reaction>
</comment>
<dbReference type="Pfam" id="PF13847">
    <property type="entry name" value="Methyltransf_31"/>
    <property type="match status" value="1"/>
</dbReference>
<dbReference type="InterPro" id="IPR026669">
    <property type="entry name" value="Arsenite_MeTrfase-like"/>
</dbReference>
<comment type="catalytic activity">
    <reaction evidence="7">
        <text>arsenic triglutathione + 2 [thioredoxin]-dithiol + 2 S-adenosyl-L-methionine + H2O = dimethylarsinous acid + 2 [thioredoxin]-disulfide + 3 glutathione + 2 S-adenosyl-L-homocysteine + 2 H(+)</text>
        <dbReference type="Rhea" id="RHEA:69464"/>
        <dbReference type="Rhea" id="RHEA-COMP:10698"/>
        <dbReference type="Rhea" id="RHEA-COMP:10700"/>
        <dbReference type="ChEBI" id="CHEBI:15377"/>
        <dbReference type="ChEBI" id="CHEBI:15378"/>
        <dbReference type="ChEBI" id="CHEBI:23808"/>
        <dbReference type="ChEBI" id="CHEBI:29950"/>
        <dbReference type="ChEBI" id="CHEBI:50058"/>
        <dbReference type="ChEBI" id="CHEBI:57856"/>
        <dbReference type="ChEBI" id="CHEBI:57925"/>
        <dbReference type="ChEBI" id="CHEBI:59789"/>
        <dbReference type="ChEBI" id="CHEBI:183640"/>
        <dbReference type="EC" id="2.1.1.137"/>
    </reaction>
</comment>
<comment type="similarity">
    <text evidence="3">Belongs to the methyltransferase superfamily. Arsenite methyltransferase family.</text>
</comment>
<proteinExistence type="inferred from homology"/>
<keyword evidence="2" id="KW-0949">S-adenosyl-L-methionine</keyword>
<evidence type="ECO:0000256" key="6">
    <source>
        <dbReference type="ARBA" id="ARBA00047941"/>
    </source>
</evidence>
<organism evidence="10 11">
    <name type="scientific">Sunxiuqinia dokdonensis</name>
    <dbReference type="NCBI Taxonomy" id="1409788"/>
    <lineage>
        <taxon>Bacteria</taxon>
        <taxon>Pseudomonadati</taxon>
        <taxon>Bacteroidota</taxon>
        <taxon>Bacteroidia</taxon>
        <taxon>Marinilabiliales</taxon>
        <taxon>Prolixibacteraceae</taxon>
        <taxon>Sunxiuqinia</taxon>
    </lineage>
</organism>
<comment type="caution">
    <text evidence="10">The sequence shown here is derived from an EMBL/GenBank/DDBJ whole genome shotgun (WGS) entry which is preliminary data.</text>
</comment>
<evidence type="ECO:0000313" key="11">
    <source>
        <dbReference type="Proteomes" id="UP000036958"/>
    </source>
</evidence>
<evidence type="ECO:0000259" key="9">
    <source>
        <dbReference type="Pfam" id="PF13847"/>
    </source>
</evidence>
<sequence length="272" mass="29410">MKIDMMKAEDLKQVVKEKYGSIASQSLLAAPQSCCGTGGCCGELEFSMIGDEYQQVAGYNKDADLGLGCGLPTEFAGIEPGNKVLDLGSGAGTDCFVARSLVGSEGKVTGIDFTDEMVQKARQNLAKTEFQNMEFIQGDIENMPLPDATYDVVISNCVLNLVPDKQQAFREIYRVLKPGGHFCISDVVITGTLPRPLQEAAELYAGCVAGAVPVDEYLNTIREQGFSQPEIKKQRKIEVPEPVLRQYLNDQELAAYEASGAGIYSITVNASK</sequence>
<name>A0A0L8V2U9_9BACT</name>